<dbReference type="EMBL" id="AP023086">
    <property type="protein sequence ID" value="BCD98903.1"/>
    <property type="molecule type" value="Genomic_DNA"/>
</dbReference>
<dbReference type="KEGG" id="marq:MARGE09_P3104"/>
<accession>A0AAN1WJQ9</accession>
<proteinExistence type="predicted"/>
<name>A0AAN1WJQ9_9GAMM</name>
<evidence type="ECO:0000313" key="2">
    <source>
        <dbReference type="Proteomes" id="UP001320119"/>
    </source>
</evidence>
<sequence>MFNKTAFFKQAGELFGHKGSRSGKASCKKIAPIGLTKDEVTLLASMVSIVAIKTQDEWQLGTVEDSELFFVNVESKEGASFVRRHDGQFAIIQYGKSKSGSGLAKPLRARDLSAALKSLNERSEKLSETINAELVVPNVARNMRRSA</sequence>
<dbReference type="AlphaFoldDB" id="A0AAN1WJQ9"/>
<protein>
    <submittedName>
        <fullName evidence="1">Uncharacterized protein</fullName>
    </submittedName>
</protein>
<reference evidence="1 2" key="1">
    <citation type="journal article" date="2022" name="IScience">
        <title>An ultrasensitive nanofiber-based assay for enzymatic hydrolysis and deep-sea microbial degradation of cellulose.</title>
        <authorList>
            <person name="Tsudome M."/>
            <person name="Tachioka M."/>
            <person name="Miyazaki M."/>
            <person name="Uchimura K."/>
            <person name="Tsuda M."/>
            <person name="Takaki Y."/>
            <person name="Deguchi S."/>
        </authorList>
    </citation>
    <scope>NUCLEOTIDE SEQUENCE [LARGE SCALE GENOMIC DNA]</scope>
    <source>
        <strain evidence="1 2">GE09</strain>
    </source>
</reference>
<dbReference type="Proteomes" id="UP001320119">
    <property type="component" value="Chromosome"/>
</dbReference>
<organism evidence="1 2">
    <name type="scientific">Marinagarivorans cellulosilyticus</name>
    <dbReference type="NCBI Taxonomy" id="2721545"/>
    <lineage>
        <taxon>Bacteria</taxon>
        <taxon>Pseudomonadati</taxon>
        <taxon>Pseudomonadota</taxon>
        <taxon>Gammaproteobacteria</taxon>
        <taxon>Cellvibrionales</taxon>
        <taxon>Cellvibrionaceae</taxon>
        <taxon>Marinagarivorans</taxon>
    </lineage>
</organism>
<dbReference type="RefSeq" id="WP_236983600.1">
    <property type="nucleotide sequence ID" value="NZ_AP023086.1"/>
</dbReference>
<gene>
    <name evidence="1" type="ORF">MARGE09_P3104</name>
</gene>
<keyword evidence="2" id="KW-1185">Reference proteome</keyword>
<evidence type="ECO:0000313" key="1">
    <source>
        <dbReference type="EMBL" id="BCD98903.1"/>
    </source>
</evidence>